<feature type="transmembrane region" description="Helical" evidence="1">
    <location>
        <begin position="33"/>
        <end position="50"/>
    </location>
</feature>
<sequence>MMNGGHMGNFSYGRYGGLQQEFHSLNTMFGNNLKQVIIVGLIVLVIYLFFKRQKRQGSEQTKETSAVTTAKEAAKLRYACGEITYEEFQSILKAIEV</sequence>
<dbReference type="STRING" id="1073423.SAMN04488700_0905"/>
<keyword evidence="1" id="KW-0472">Membrane</keyword>
<evidence type="ECO:0000313" key="2">
    <source>
        <dbReference type="EMBL" id="SMH28404.1"/>
    </source>
</evidence>
<keyword evidence="1" id="KW-0812">Transmembrane</keyword>
<dbReference type="Proteomes" id="UP000193435">
    <property type="component" value="Unassembled WGS sequence"/>
</dbReference>
<organism evidence="2 3">
    <name type="scientific">Carnobacterium iners</name>
    <dbReference type="NCBI Taxonomy" id="1073423"/>
    <lineage>
        <taxon>Bacteria</taxon>
        <taxon>Bacillati</taxon>
        <taxon>Bacillota</taxon>
        <taxon>Bacilli</taxon>
        <taxon>Lactobacillales</taxon>
        <taxon>Carnobacteriaceae</taxon>
        <taxon>Carnobacterium</taxon>
    </lineage>
</organism>
<proteinExistence type="predicted"/>
<dbReference type="OrthoDB" id="2168600at2"/>
<gene>
    <name evidence="2" type="ORF">SAMN04488700_0905</name>
</gene>
<evidence type="ECO:0000313" key="3">
    <source>
        <dbReference type="Proteomes" id="UP000193435"/>
    </source>
</evidence>
<evidence type="ECO:0000256" key="1">
    <source>
        <dbReference type="SAM" id="Phobius"/>
    </source>
</evidence>
<keyword evidence="1" id="KW-1133">Transmembrane helix</keyword>
<dbReference type="AlphaFoldDB" id="A0A1X7MU98"/>
<name>A0A1X7MU98_9LACT</name>
<dbReference type="EMBL" id="FXBJ01000002">
    <property type="protein sequence ID" value="SMH28404.1"/>
    <property type="molecule type" value="Genomic_DNA"/>
</dbReference>
<reference evidence="2 3" key="1">
    <citation type="submission" date="2017-04" db="EMBL/GenBank/DDBJ databases">
        <authorList>
            <person name="Afonso C.L."/>
            <person name="Miller P.J."/>
            <person name="Scott M.A."/>
            <person name="Spackman E."/>
            <person name="Goraichik I."/>
            <person name="Dimitrov K.M."/>
            <person name="Suarez D.L."/>
            <person name="Swayne D.E."/>
        </authorList>
    </citation>
    <scope>NUCLEOTIDE SEQUENCE [LARGE SCALE GENOMIC DNA]</scope>
    <source>
        <strain evidence="2 3">LMG26642</strain>
    </source>
</reference>
<protein>
    <submittedName>
        <fullName evidence="2">Putative membrane protein</fullName>
    </submittedName>
</protein>
<dbReference type="RefSeq" id="WP_085559125.1">
    <property type="nucleotide sequence ID" value="NZ_FOAH01000006.1"/>
</dbReference>
<keyword evidence="3" id="KW-1185">Reference proteome</keyword>
<accession>A0A1X7MU98</accession>